<organism evidence="2 3">
    <name type="scientific">Cellulosimicrobium funkei</name>
    <dbReference type="NCBI Taxonomy" id="264251"/>
    <lineage>
        <taxon>Bacteria</taxon>
        <taxon>Bacillati</taxon>
        <taxon>Actinomycetota</taxon>
        <taxon>Actinomycetes</taxon>
        <taxon>Micrococcales</taxon>
        <taxon>Promicromonosporaceae</taxon>
        <taxon>Cellulosimicrobium</taxon>
    </lineage>
</organism>
<accession>A0A0H2KPU6</accession>
<dbReference type="PATRIC" id="fig|264251.5.peg.1752"/>
<gene>
    <name evidence="2" type="ORF">FB00_08620</name>
</gene>
<keyword evidence="1" id="KW-0732">Signal</keyword>
<evidence type="ECO:0000256" key="1">
    <source>
        <dbReference type="SAM" id="SignalP"/>
    </source>
</evidence>
<dbReference type="EMBL" id="JNBQ01000006">
    <property type="protein sequence ID" value="KLN35198.1"/>
    <property type="molecule type" value="Genomic_DNA"/>
</dbReference>
<protein>
    <submittedName>
        <fullName evidence="2">Uncharacterized protein</fullName>
    </submittedName>
</protein>
<comment type="caution">
    <text evidence="2">The sequence shown here is derived from an EMBL/GenBank/DDBJ whole genome shotgun (WGS) entry which is preliminary data.</text>
</comment>
<sequence length="186" mass="20438">MEVVKVIAPIALQALATAAQALLADEATAAAVERLPEKKAAPADDDWGAIITTDTWQFCESKFATQYDYYYQGLGSKPVNGALPIAAAEDIIVWEQKNNVSDVQAYLQTVFRDSIGASDSIEISQNLGTLFMDRFKEESLDWTPFSKRYNFPDKLIVDTFMVTASAHDEDDNLAGVASYCFVAYNG</sequence>
<feature type="signal peptide" evidence="1">
    <location>
        <begin position="1"/>
        <end position="21"/>
    </location>
</feature>
<reference evidence="2 3" key="1">
    <citation type="submission" date="2014-05" db="EMBL/GenBank/DDBJ databases">
        <title>Cellulosimicrobium funkei U11 genome.</title>
        <authorList>
            <person name="Hu C."/>
            <person name="Gong Y."/>
            <person name="Wan W."/>
            <person name="Jiang M."/>
        </authorList>
    </citation>
    <scope>NUCLEOTIDE SEQUENCE [LARGE SCALE GENOMIC DNA]</scope>
    <source>
        <strain evidence="2 3">U11</strain>
    </source>
</reference>
<name>A0A0H2KPU6_9MICO</name>
<evidence type="ECO:0000313" key="2">
    <source>
        <dbReference type="EMBL" id="KLN35198.1"/>
    </source>
</evidence>
<dbReference type="Proteomes" id="UP000035265">
    <property type="component" value="Unassembled WGS sequence"/>
</dbReference>
<proteinExistence type="predicted"/>
<keyword evidence="3" id="KW-1185">Reference proteome</keyword>
<dbReference type="AlphaFoldDB" id="A0A0H2KPU6"/>
<dbReference type="STRING" id="264251.FB00_08620"/>
<feature type="chain" id="PRO_5038641067" evidence="1">
    <location>
        <begin position="22"/>
        <end position="186"/>
    </location>
</feature>
<evidence type="ECO:0000313" key="3">
    <source>
        <dbReference type="Proteomes" id="UP000035265"/>
    </source>
</evidence>